<dbReference type="OrthoDB" id="387259at2759"/>
<dbReference type="RefSeq" id="XP_028533310.1">
    <property type="nucleotide sequence ID" value="XM_028676863.1"/>
</dbReference>
<keyword evidence="3" id="KW-1185">Reference proteome</keyword>
<dbReference type="KEGG" id="prel:PRELSG_0941000"/>
<sequence>MNNTIEHICKSTYTSKNKCNDLCEETSSKNENAGILSGGRTIDKYNIKLITDKEYNMENKILENEEIKPEKKKNIDNKKNSIDFESFNQNIFNININLYEKDEENNEENNHEENQDYEDEDEDEDKDTKDGNENENENEEETKDRKRYTKKKQNIKKEKIKDSNNYDDSDDSSYNSIDEVNKILKINNDEKLEKKNRYTYILQHKKRIKDKRKEKVNKDKKNNYLKLNYLRINKTSKENVKRASVATTMLENFSNSDTEYSDDDLYDSKN</sequence>
<dbReference type="OMA" id="NYEHDIN"/>
<accession>A0A1J1H6M4</accession>
<dbReference type="AlphaFoldDB" id="A0A1J1H6M4"/>
<dbReference type="Proteomes" id="UP000220158">
    <property type="component" value="Chromosome 9"/>
</dbReference>
<name>A0A1J1H6M4_PLARL</name>
<organism evidence="2 3">
    <name type="scientific">Plasmodium relictum</name>
    <dbReference type="NCBI Taxonomy" id="85471"/>
    <lineage>
        <taxon>Eukaryota</taxon>
        <taxon>Sar</taxon>
        <taxon>Alveolata</taxon>
        <taxon>Apicomplexa</taxon>
        <taxon>Aconoidasida</taxon>
        <taxon>Haemosporida</taxon>
        <taxon>Plasmodiidae</taxon>
        <taxon>Plasmodium</taxon>
        <taxon>Plasmodium (Haemamoeba)</taxon>
    </lineage>
</organism>
<feature type="compositionally biased region" description="Basic and acidic residues" evidence="1">
    <location>
        <begin position="155"/>
        <end position="164"/>
    </location>
</feature>
<dbReference type="EMBL" id="LN835304">
    <property type="protein sequence ID" value="CRH00307.1"/>
    <property type="molecule type" value="Genomic_DNA"/>
</dbReference>
<feature type="compositionally biased region" description="Basic residues" evidence="1">
    <location>
        <begin position="145"/>
        <end position="154"/>
    </location>
</feature>
<feature type="compositionally biased region" description="Acidic residues" evidence="1">
    <location>
        <begin position="115"/>
        <end position="125"/>
    </location>
</feature>
<evidence type="ECO:0000313" key="3">
    <source>
        <dbReference type="Proteomes" id="UP000220158"/>
    </source>
</evidence>
<evidence type="ECO:0000256" key="1">
    <source>
        <dbReference type="SAM" id="MobiDB-lite"/>
    </source>
</evidence>
<dbReference type="VEuPathDB" id="PlasmoDB:PRELSG_0941000"/>
<feature type="compositionally biased region" description="Acidic residues" evidence="1">
    <location>
        <begin position="259"/>
        <end position="270"/>
    </location>
</feature>
<gene>
    <name evidence="2" type="ORF">PRELSG_0941000</name>
</gene>
<reference evidence="2 3" key="1">
    <citation type="submission" date="2015-04" db="EMBL/GenBank/DDBJ databases">
        <authorList>
            <consortium name="Pathogen Informatics"/>
        </authorList>
    </citation>
    <scope>NUCLEOTIDE SEQUENCE [LARGE SCALE GENOMIC DNA]</scope>
    <source>
        <strain evidence="2 3">SGS1</strain>
    </source>
</reference>
<dbReference type="GeneID" id="39736423"/>
<protein>
    <submittedName>
        <fullName evidence="2">Uncharacterized protein</fullName>
    </submittedName>
</protein>
<feature type="region of interest" description="Disordered" evidence="1">
    <location>
        <begin position="103"/>
        <end position="175"/>
    </location>
</feature>
<feature type="region of interest" description="Disordered" evidence="1">
    <location>
        <begin position="251"/>
        <end position="270"/>
    </location>
</feature>
<proteinExistence type="predicted"/>
<evidence type="ECO:0000313" key="2">
    <source>
        <dbReference type="EMBL" id="CRH00307.1"/>
    </source>
</evidence>